<comment type="caution">
    <text evidence="1">The sequence shown here is derived from an EMBL/GenBank/DDBJ whole genome shotgun (WGS) entry which is preliminary data.</text>
</comment>
<evidence type="ECO:0000313" key="2">
    <source>
        <dbReference type="Proteomes" id="UP000789525"/>
    </source>
</evidence>
<gene>
    <name evidence="1" type="ORF">ACOLOM_LOCUS75</name>
</gene>
<evidence type="ECO:0000313" key="1">
    <source>
        <dbReference type="EMBL" id="CAG8438446.1"/>
    </source>
</evidence>
<organism evidence="1 2">
    <name type="scientific">Acaulospora colombiana</name>
    <dbReference type="NCBI Taxonomy" id="27376"/>
    <lineage>
        <taxon>Eukaryota</taxon>
        <taxon>Fungi</taxon>
        <taxon>Fungi incertae sedis</taxon>
        <taxon>Mucoromycota</taxon>
        <taxon>Glomeromycotina</taxon>
        <taxon>Glomeromycetes</taxon>
        <taxon>Diversisporales</taxon>
        <taxon>Acaulosporaceae</taxon>
        <taxon>Acaulospora</taxon>
    </lineage>
</organism>
<proteinExistence type="predicted"/>
<dbReference type="Proteomes" id="UP000789525">
    <property type="component" value="Unassembled WGS sequence"/>
</dbReference>
<protein>
    <submittedName>
        <fullName evidence="1">10624_t:CDS:1</fullName>
    </submittedName>
</protein>
<accession>A0ACA9JVM5</accession>
<reference evidence="1" key="1">
    <citation type="submission" date="2021-06" db="EMBL/GenBank/DDBJ databases">
        <authorList>
            <person name="Kallberg Y."/>
            <person name="Tangrot J."/>
            <person name="Rosling A."/>
        </authorList>
    </citation>
    <scope>NUCLEOTIDE SEQUENCE</scope>
    <source>
        <strain evidence="1">CL356</strain>
    </source>
</reference>
<keyword evidence="2" id="KW-1185">Reference proteome</keyword>
<name>A0ACA9JVM5_9GLOM</name>
<dbReference type="EMBL" id="CAJVPT010000071">
    <property type="protein sequence ID" value="CAG8438446.1"/>
    <property type="molecule type" value="Genomic_DNA"/>
</dbReference>
<sequence length="396" mass="46055">MFKESDGLKKIRENGIELLGQPPPDQDPRLTMSPTFKLDMVETILFLCTIIYHRDVNAVYDAYKILQERGYDKPTTEDLEEVNRLLNVSVQEIREYADEWGLEFQPLSELGCLEIHSGFYNCLFPEDNYATSRVFGSYPSRRIVEAIREKAKEIAMADREDDGDDNDAEGKIRRVNVWVAGHSLGAALAQIFYARLVKTNDLGRYAVMRDAFVFAGPAVGDNNFFSEFNSHLNIRFSDNRTLWRVINEYDIAPNLPPMLSCPRIRQYLEKNDVFNYFHIGDAVKFYQHDRKPESHRDIFGKIKDVSQINRNVTWSNLSNVLQQRRARDSRPRSRYSIYEFVRSLVPCNSGGKNDYNAAMFGPFESLLSGFIRNHMPHRYFSAMERSRDYFEKHVDT</sequence>